<dbReference type="Proteomes" id="UP000192578">
    <property type="component" value="Unassembled WGS sequence"/>
</dbReference>
<evidence type="ECO:0000313" key="2">
    <source>
        <dbReference type="Proteomes" id="UP000192578"/>
    </source>
</evidence>
<name>A0A1W0WDV9_HYPEX</name>
<keyword evidence="2" id="KW-1185">Reference proteome</keyword>
<evidence type="ECO:0000313" key="1">
    <source>
        <dbReference type="EMBL" id="OQV13378.1"/>
    </source>
</evidence>
<comment type="caution">
    <text evidence="1">The sequence shown here is derived from an EMBL/GenBank/DDBJ whole genome shotgun (WGS) entry which is preliminary data.</text>
</comment>
<dbReference type="EMBL" id="MTYJ01000125">
    <property type="protein sequence ID" value="OQV13378.1"/>
    <property type="molecule type" value="Genomic_DNA"/>
</dbReference>
<gene>
    <name evidence="1" type="ORF">BV898_12411</name>
</gene>
<proteinExistence type="predicted"/>
<reference evidence="2" key="1">
    <citation type="submission" date="2017-01" db="EMBL/GenBank/DDBJ databases">
        <title>Comparative genomics of anhydrobiosis in the tardigrade Hypsibius dujardini.</title>
        <authorList>
            <person name="Yoshida Y."/>
            <person name="Koutsovoulos G."/>
            <person name="Laetsch D."/>
            <person name="Stevens L."/>
            <person name="Kumar S."/>
            <person name="Horikawa D."/>
            <person name="Ishino K."/>
            <person name="Komine S."/>
            <person name="Tomita M."/>
            <person name="Blaxter M."/>
            <person name="Arakawa K."/>
        </authorList>
    </citation>
    <scope>NUCLEOTIDE SEQUENCE [LARGE SCALE GENOMIC DNA]</scope>
    <source>
        <strain evidence="2">Z151</strain>
    </source>
</reference>
<protein>
    <submittedName>
        <fullName evidence="1">Uncharacterized protein</fullName>
    </submittedName>
</protein>
<dbReference type="AlphaFoldDB" id="A0A1W0WDV9"/>
<accession>A0A1W0WDV9</accession>
<sequence length="214" mass="23076">MYLSFEYKVLRQKKQGLGAFSQAWTTDSPFIDTDESSGMALELDALKITSAPTVDDGFGLGGHWTTSTEQQLFFITTSENLSSLSLLTYIICATIGSNASLLRAKRQELGTFAPARTTITPFVDTNLAAGINLDLDRLRLTSAPAQDNLFNSFVLPMTTPILVALGGPPPVSTTTMRPMTPFPGYLVGCRICSISRHPTRHISARNGTVLGGTL</sequence>
<organism evidence="1 2">
    <name type="scientific">Hypsibius exemplaris</name>
    <name type="common">Freshwater tardigrade</name>
    <dbReference type="NCBI Taxonomy" id="2072580"/>
    <lineage>
        <taxon>Eukaryota</taxon>
        <taxon>Metazoa</taxon>
        <taxon>Ecdysozoa</taxon>
        <taxon>Tardigrada</taxon>
        <taxon>Eutardigrada</taxon>
        <taxon>Parachela</taxon>
        <taxon>Hypsibioidea</taxon>
        <taxon>Hypsibiidae</taxon>
        <taxon>Hypsibius</taxon>
    </lineage>
</organism>